<reference evidence="1" key="1">
    <citation type="submission" date="2017-02" db="EMBL/GenBank/DDBJ databases">
        <title>Delving into the versatile metabolic prowess of the omnipresent phylum Bacteroidetes.</title>
        <authorList>
            <person name="Nobu M.K."/>
            <person name="Mei R."/>
            <person name="Narihiro T."/>
            <person name="Kuroda K."/>
            <person name="Liu W.-T."/>
        </authorList>
    </citation>
    <scope>NUCLEOTIDE SEQUENCE</scope>
    <source>
        <strain evidence="1">ADurb.Bin160</strain>
    </source>
</reference>
<name>A0A1V5ZN47_9BACT</name>
<gene>
    <name evidence="1" type="ORF">BWY04_00822</name>
</gene>
<evidence type="ECO:0000313" key="1">
    <source>
        <dbReference type="EMBL" id="OQB41488.1"/>
    </source>
</evidence>
<comment type="caution">
    <text evidence="1">The sequence shown here is derived from an EMBL/GenBank/DDBJ whole genome shotgun (WGS) entry which is preliminary data.</text>
</comment>
<protein>
    <submittedName>
        <fullName evidence="1">Uncharacterized protein</fullName>
    </submittedName>
</protein>
<dbReference type="AlphaFoldDB" id="A0A1V5ZN47"/>
<dbReference type="EMBL" id="MWDB01000016">
    <property type="protein sequence ID" value="OQB41488.1"/>
    <property type="molecule type" value="Genomic_DNA"/>
</dbReference>
<organism evidence="1">
    <name type="scientific">candidate division CPR1 bacterium ADurb.Bin160</name>
    <dbReference type="NCBI Taxonomy" id="1852826"/>
    <lineage>
        <taxon>Bacteria</taxon>
        <taxon>candidate division CPR1</taxon>
    </lineage>
</organism>
<proteinExistence type="predicted"/>
<dbReference type="Proteomes" id="UP000485621">
    <property type="component" value="Unassembled WGS sequence"/>
</dbReference>
<sequence length="72" mass="8957">MEIFKKNLDNNIFTTWSFRSERWENCNKRFPFESLLQENGNDNRTLSNEARKKYNKIQNERIHKCLIEYQRK</sequence>
<accession>A0A1V5ZN47</accession>